<reference evidence="1" key="1">
    <citation type="submission" date="2021-03" db="EMBL/GenBank/DDBJ databases">
        <title>Revisited historic fungal species revealed as producer of novel bioactive compounds through whole genome sequencing and comparative genomics.</title>
        <authorList>
            <person name="Vignolle G.A."/>
            <person name="Hochenegger N."/>
            <person name="Mach R.L."/>
            <person name="Mach-Aigner A.R."/>
            <person name="Javad Rahimi M."/>
            <person name="Salim K.A."/>
            <person name="Chan C.M."/>
            <person name="Lim L.B.L."/>
            <person name="Cai F."/>
            <person name="Druzhinina I.S."/>
            <person name="U'Ren J.M."/>
            <person name="Derntl C."/>
        </authorList>
    </citation>
    <scope>NUCLEOTIDE SEQUENCE</scope>
    <source>
        <strain evidence="1">TUCIM 5799</strain>
    </source>
</reference>
<dbReference type="Proteomes" id="UP000829685">
    <property type="component" value="Unassembled WGS sequence"/>
</dbReference>
<proteinExistence type="predicted"/>
<sequence>MYLSNNDNLEAFVPHLRYTNRPVPYAVNMFPAARWPGAQSLKLKDDHMQQIEDSQLAVSSLIGSFTYSTNKAEYHSTRGNRLSSSAYLHPLKAQVRVL</sequence>
<accession>A0A9P9WPZ8</accession>
<organism evidence="1 2">
    <name type="scientific">Neoarthrinium moseri</name>
    <dbReference type="NCBI Taxonomy" id="1658444"/>
    <lineage>
        <taxon>Eukaryota</taxon>
        <taxon>Fungi</taxon>
        <taxon>Dikarya</taxon>
        <taxon>Ascomycota</taxon>
        <taxon>Pezizomycotina</taxon>
        <taxon>Sordariomycetes</taxon>
        <taxon>Xylariomycetidae</taxon>
        <taxon>Amphisphaeriales</taxon>
        <taxon>Apiosporaceae</taxon>
        <taxon>Neoarthrinium</taxon>
    </lineage>
</organism>
<comment type="caution">
    <text evidence="1">The sequence shown here is derived from an EMBL/GenBank/DDBJ whole genome shotgun (WGS) entry which is preliminary data.</text>
</comment>
<dbReference type="AlphaFoldDB" id="A0A9P9WPZ8"/>
<name>A0A9P9WPZ8_9PEZI</name>
<dbReference type="EMBL" id="JAFIMR010000009">
    <property type="protein sequence ID" value="KAI1874502.1"/>
    <property type="molecule type" value="Genomic_DNA"/>
</dbReference>
<evidence type="ECO:0000313" key="1">
    <source>
        <dbReference type="EMBL" id="KAI1874502.1"/>
    </source>
</evidence>
<evidence type="ECO:0000313" key="2">
    <source>
        <dbReference type="Proteomes" id="UP000829685"/>
    </source>
</evidence>
<gene>
    <name evidence="1" type="ORF">JX265_004710</name>
</gene>
<keyword evidence="2" id="KW-1185">Reference proteome</keyword>
<protein>
    <submittedName>
        <fullName evidence="1">Uncharacterized protein</fullName>
    </submittedName>
</protein>